<reference evidence="1 2" key="1">
    <citation type="journal article" date="2016" name="Mol. Biol. Evol.">
        <title>Genome-Wide Survey of Gut Fungi (Harpellales) Reveals the First Horizontally Transferred Ubiquitin Gene from a Mosquito Host.</title>
        <authorList>
            <person name="Wang Y."/>
            <person name="White M.M."/>
            <person name="Kvist S."/>
            <person name="Moncalvo J.M."/>
        </authorList>
    </citation>
    <scope>NUCLEOTIDE SEQUENCE [LARGE SCALE GENOMIC DNA]</scope>
    <source>
        <strain evidence="1 2">ALG-7-W6</strain>
    </source>
</reference>
<sequence>MSLYSSEYLFNTPKKQIGHPLICPGAPKKLKRTISPLASTYKVQKRVLNKNRGISKRLKDDSDIFQRASDFGWENNIFNPKSKNYLSKPN</sequence>
<dbReference type="AlphaFoldDB" id="A0A1R0H8Q5"/>
<organism evidence="1 2">
    <name type="scientific">Smittium mucronatum</name>
    <dbReference type="NCBI Taxonomy" id="133383"/>
    <lineage>
        <taxon>Eukaryota</taxon>
        <taxon>Fungi</taxon>
        <taxon>Fungi incertae sedis</taxon>
        <taxon>Zoopagomycota</taxon>
        <taxon>Kickxellomycotina</taxon>
        <taxon>Harpellomycetes</taxon>
        <taxon>Harpellales</taxon>
        <taxon>Legeriomycetaceae</taxon>
        <taxon>Smittium</taxon>
    </lineage>
</organism>
<gene>
    <name evidence="1" type="ORF">AYI68_g303</name>
</gene>
<proteinExistence type="predicted"/>
<dbReference type="EMBL" id="LSSL01000092">
    <property type="protein sequence ID" value="OLY85501.1"/>
    <property type="molecule type" value="Genomic_DNA"/>
</dbReference>
<evidence type="ECO:0000313" key="2">
    <source>
        <dbReference type="Proteomes" id="UP000187455"/>
    </source>
</evidence>
<evidence type="ECO:0000313" key="1">
    <source>
        <dbReference type="EMBL" id="OLY85501.1"/>
    </source>
</evidence>
<keyword evidence="2" id="KW-1185">Reference proteome</keyword>
<accession>A0A1R0H8Q5</accession>
<name>A0A1R0H8Q5_9FUNG</name>
<comment type="caution">
    <text evidence="1">The sequence shown here is derived from an EMBL/GenBank/DDBJ whole genome shotgun (WGS) entry which is preliminary data.</text>
</comment>
<dbReference type="Proteomes" id="UP000187455">
    <property type="component" value="Unassembled WGS sequence"/>
</dbReference>
<protein>
    <submittedName>
        <fullName evidence="1">Uncharacterized protein</fullName>
    </submittedName>
</protein>